<organism evidence="1 2">
    <name type="scientific">Helicobacter cinaedi</name>
    <dbReference type="NCBI Taxonomy" id="213"/>
    <lineage>
        <taxon>Bacteria</taxon>
        <taxon>Pseudomonadati</taxon>
        <taxon>Campylobacterota</taxon>
        <taxon>Epsilonproteobacteria</taxon>
        <taxon>Campylobacterales</taxon>
        <taxon>Helicobacteraceae</taxon>
        <taxon>Helicobacter</taxon>
    </lineage>
</organism>
<accession>A0A2Z5V6C6</accession>
<gene>
    <name evidence="1" type="ORF">NCTC12221_01799</name>
</gene>
<dbReference type="RefSeq" id="WP_002956042.1">
    <property type="nucleotide sequence ID" value="NZ_AP017374.1"/>
</dbReference>
<evidence type="ECO:0000313" key="1">
    <source>
        <dbReference type="EMBL" id="STP13721.1"/>
    </source>
</evidence>
<dbReference type="OMA" id="VDYIMIK"/>
<dbReference type="InterPro" id="IPR038018">
    <property type="entry name" value="HP_1531"/>
</dbReference>
<dbReference type="Proteomes" id="UP000255335">
    <property type="component" value="Unassembled WGS sequence"/>
</dbReference>
<dbReference type="InterPro" id="IPR019469">
    <property type="entry name" value="DUF2443"/>
</dbReference>
<sequence>MWEKIDEIFKSIEDIRDDINILLNIAKISLVDYIMIKRGSQDMPEHLSFDLLAQIDVEIDKLKAQIDSLNRLKRELLVF</sequence>
<evidence type="ECO:0000313" key="2">
    <source>
        <dbReference type="Proteomes" id="UP000255335"/>
    </source>
</evidence>
<dbReference type="SUPFAM" id="SSF140496">
    <property type="entry name" value="HP1531-like"/>
    <property type="match status" value="1"/>
</dbReference>
<name>A0A2Z5V6C6_9HELI</name>
<dbReference type="STRING" id="1172562.HCN_2067"/>
<dbReference type="Gene3D" id="1.20.58.90">
    <property type="match status" value="1"/>
</dbReference>
<proteinExistence type="predicted"/>
<reference evidence="1 2" key="1">
    <citation type="submission" date="2018-06" db="EMBL/GenBank/DDBJ databases">
        <authorList>
            <consortium name="Pathogen Informatics"/>
            <person name="Doyle S."/>
        </authorList>
    </citation>
    <scope>NUCLEOTIDE SEQUENCE [LARGE SCALE GENOMIC DNA]</scope>
    <source>
        <strain evidence="1 2">NCTC12221</strain>
    </source>
</reference>
<dbReference type="EMBL" id="UGHZ01000003">
    <property type="protein sequence ID" value="STP13721.1"/>
    <property type="molecule type" value="Genomic_DNA"/>
</dbReference>
<protein>
    <submittedName>
        <fullName evidence="1">Protein of uncharacterized function (DUF2443)</fullName>
    </submittedName>
</protein>
<dbReference type="AlphaFoldDB" id="A0A2Z5V6C6"/>
<dbReference type="GeneID" id="66540477"/>
<dbReference type="Pfam" id="PF10398">
    <property type="entry name" value="DUF2443"/>
    <property type="match status" value="1"/>
</dbReference>